<name>A0AAD7ZUK9_DIPPU</name>
<dbReference type="Proteomes" id="UP001233999">
    <property type="component" value="Unassembled WGS sequence"/>
</dbReference>
<protein>
    <recommendedName>
        <fullName evidence="11">Ionotropic glutamate receptor C-terminal domain-containing protein</fullName>
    </recommendedName>
</protein>
<feature type="transmembrane region" description="Helical" evidence="8">
    <location>
        <begin position="295"/>
        <end position="315"/>
    </location>
</feature>
<accession>A0AAD7ZUK9</accession>
<comment type="subcellular location">
    <subcellularLocation>
        <location evidence="1">Cell membrane</location>
        <topology evidence="1">Multi-pass membrane protein</topology>
    </subcellularLocation>
</comment>
<keyword evidence="4 8" id="KW-1133">Transmembrane helix</keyword>
<gene>
    <name evidence="9" type="ORF">L9F63_020204</name>
</gene>
<evidence type="ECO:0000256" key="2">
    <source>
        <dbReference type="ARBA" id="ARBA00022475"/>
    </source>
</evidence>
<sequence length="510" mass="58635">MHSISSWTITVDDFNNSCSHESEKFDAFIFVTEGKLLQNINSNQILTSNLSLHKAKIIIIVLGVTSNLNAVFKFLNDFSLRNAIIVYQNKNKYLKLLTWPSDECGNLRKTPIRGNCTEIKHISKQIYKTKFQKSNKKCGFLIRGVHNPPFSILTSSNNVTDGIELKLISIIVSKLDIEARNVFEVGDSAKNMFILGHSYGSQSTNTIKYMSRYYTETYTWIAPRSASHPHWSNITNVFKIETWLFTIVSLISVSIVMRYINTSNNTDIFKCIFNSWGVFLNISVDEISKKTTVRIIFITWVLISIALTTVFQAFMTSYFTDPGKSYQINTFDELERSNLKLSLTQKAFRHDNMLHNTSKTTFLMFSNDCQLLEFCYRNSSVAALTTEERFLYISRLYFGDDSTSVFHIFTEDVKGYHRTLNMYARNPFVEAVNRIIINLVEAGIINKIVETFLDPSGWVRGKRMGKNSIHDYVPLSMFHMTSPFIYLGFGYLLSVVVFILEFVLFKVRVS</sequence>
<evidence type="ECO:0000313" key="10">
    <source>
        <dbReference type="Proteomes" id="UP001233999"/>
    </source>
</evidence>
<comment type="caution">
    <text evidence="9">The sequence shown here is derived from an EMBL/GenBank/DDBJ whole genome shotgun (WGS) entry which is preliminary data.</text>
</comment>
<keyword evidence="3 8" id="KW-0812">Transmembrane</keyword>
<evidence type="ECO:0000313" key="9">
    <source>
        <dbReference type="EMBL" id="KAJ9586148.1"/>
    </source>
</evidence>
<keyword evidence="6" id="KW-0675">Receptor</keyword>
<reference evidence="9" key="1">
    <citation type="journal article" date="2023" name="IScience">
        <title>Live-bearing cockroach genome reveals convergent evolutionary mechanisms linked to viviparity in insects and beyond.</title>
        <authorList>
            <person name="Fouks B."/>
            <person name="Harrison M.C."/>
            <person name="Mikhailova A.A."/>
            <person name="Marchal E."/>
            <person name="English S."/>
            <person name="Carruthers M."/>
            <person name="Jennings E.C."/>
            <person name="Chiamaka E.L."/>
            <person name="Frigard R.A."/>
            <person name="Pippel M."/>
            <person name="Attardo G.M."/>
            <person name="Benoit J.B."/>
            <person name="Bornberg-Bauer E."/>
            <person name="Tobe S.S."/>
        </authorList>
    </citation>
    <scope>NUCLEOTIDE SEQUENCE</scope>
    <source>
        <strain evidence="9">Stay&amp;Tobe</strain>
    </source>
</reference>
<dbReference type="EMBL" id="JASPKZ010007198">
    <property type="protein sequence ID" value="KAJ9586148.1"/>
    <property type="molecule type" value="Genomic_DNA"/>
</dbReference>
<evidence type="ECO:0000256" key="1">
    <source>
        <dbReference type="ARBA" id="ARBA00004651"/>
    </source>
</evidence>
<keyword evidence="2" id="KW-1003">Cell membrane</keyword>
<dbReference type="PANTHER" id="PTHR42643">
    <property type="entry name" value="IONOTROPIC RECEPTOR 20A-RELATED"/>
    <property type="match status" value="1"/>
</dbReference>
<dbReference type="PANTHER" id="PTHR42643:SF24">
    <property type="entry name" value="IONOTROPIC RECEPTOR 60A"/>
    <property type="match status" value="1"/>
</dbReference>
<evidence type="ECO:0000256" key="7">
    <source>
        <dbReference type="ARBA" id="ARBA00023180"/>
    </source>
</evidence>
<evidence type="ECO:0000256" key="4">
    <source>
        <dbReference type="ARBA" id="ARBA00022989"/>
    </source>
</evidence>
<evidence type="ECO:0000256" key="6">
    <source>
        <dbReference type="ARBA" id="ARBA00023170"/>
    </source>
</evidence>
<keyword evidence="7" id="KW-0325">Glycoprotein</keyword>
<evidence type="ECO:0008006" key="11">
    <source>
        <dbReference type="Google" id="ProtNLM"/>
    </source>
</evidence>
<dbReference type="AlphaFoldDB" id="A0AAD7ZUK9"/>
<dbReference type="SUPFAM" id="SSF53850">
    <property type="entry name" value="Periplasmic binding protein-like II"/>
    <property type="match status" value="1"/>
</dbReference>
<proteinExistence type="predicted"/>
<evidence type="ECO:0000256" key="8">
    <source>
        <dbReference type="SAM" id="Phobius"/>
    </source>
</evidence>
<dbReference type="GO" id="GO:0005886">
    <property type="term" value="C:plasma membrane"/>
    <property type="evidence" value="ECO:0007669"/>
    <property type="project" value="UniProtKB-SubCell"/>
</dbReference>
<evidence type="ECO:0000256" key="5">
    <source>
        <dbReference type="ARBA" id="ARBA00023136"/>
    </source>
</evidence>
<feature type="transmembrane region" description="Helical" evidence="8">
    <location>
        <begin position="484"/>
        <end position="505"/>
    </location>
</feature>
<organism evidence="9 10">
    <name type="scientific">Diploptera punctata</name>
    <name type="common">Pacific beetle cockroach</name>
    <dbReference type="NCBI Taxonomy" id="6984"/>
    <lineage>
        <taxon>Eukaryota</taxon>
        <taxon>Metazoa</taxon>
        <taxon>Ecdysozoa</taxon>
        <taxon>Arthropoda</taxon>
        <taxon>Hexapoda</taxon>
        <taxon>Insecta</taxon>
        <taxon>Pterygota</taxon>
        <taxon>Neoptera</taxon>
        <taxon>Polyneoptera</taxon>
        <taxon>Dictyoptera</taxon>
        <taxon>Blattodea</taxon>
        <taxon>Blaberoidea</taxon>
        <taxon>Blaberidae</taxon>
        <taxon>Diplopterinae</taxon>
        <taxon>Diploptera</taxon>
    </lineage>
</organism>
<feature type="transmembrane region" description="Helical" evidence="8">
    <location>
        <begin position="242"/>
        <end position="260"/>
    </location>
</feature>
<dbReference type="Gene3D" id="1.10.287.70">
    <property type="match status" value="1"/>
</dbReference>
<keyword evidence="10" id="KW-1185">Reference proteome</keyword>
<keyword evidence="5 8" id="KW-0472">Membrane</keyword>
<reference evidence="9" key="2">
    <citation type="submission" date="2023-05" db="EMBL/GenBank/DDBJ databases">
        <authorList>
            <person name="Fouks B."/>
        </authorList>
    </citation>
    <scope>NUCLEOTIDE SEQUENCE</scope>
    <source>
        <strain evidence="9">Stay&amp;Tobe</strain>
        <tissue evidence="9">Testes</tissue>
    </source>
</reference>
<dbReference type="InterPro" id="IPR052192">
    <property type="entry name" value="Insect_Ionotropic_Sensory_Rcpt"/>
</dbReference>
<evidence type="ECO:0000256" key="3">
    <source>
        <dbReference type="ARBA" id="ARBA00022692"/>
    </source>
</evidence>